<keyword evidence="2" id="KW-0812">Transmembrane</keyword>
<dbReference type="GeneID" id="18819478"/>
<dbReference type="AlphaFoldDB" id="F8NVN7"/>
<dbReference type="OrthoDB" id="77878at2759"/>
<evidence type="ECO:0000256" key="3">
    <source>
        <dbReference type="ARBA" id="ARBA00022989"/>
    </source>
</evidence>
<dbReference type="Proteomes" id="UP000008064">
    <property type="component" value="Unassembled WGS sequence"/>
</dbReference>
<dbReference type="HOGENOM" id="CLU_036503_0_1_1"/>
<dbReference type="Pfam" id="PF05705">
    <property type="entry name" value="DUF829"/>
    <property type="match status" value="1"/>
</dbReference>
<comment type="similarity">
    <text evidence="1">Belongs to the TMEM53 family.</text>
</comment>
<keyword evidence="4" id="KW-0472">Membrane</keyword>
<evidence type="ECO:0000256" key="2">
    <source>
        <dbReference type="ARBA" id="ARBA00022692"/>
    </source>
</evidence>
<evidence type="ECO:0000256" key="6">
    <source>
        <dbReference type="ARBA" id="ARBA00034303"/>
    </source>
</evidence>
<dbReference type="PANTHER" id="PTHR12265:SF30">
    <property type="entry name" value="TRANSMEMBRANE PROTEIN 53"/>
    <property type="match status" value="1"/>
</dbReference>
<dbReference type="RefSeq" id="XP_007318894.1">
    <property type="nucleotide sequence ID" value="XM_007318832.1"/>
</dbReference>
<keyword evidence="5" id="KW-0539">Nucleus</keyword>
<name>F8NVN7_SERL9</name>
<organism evidence="8">
    <name type="scientific">Serpula lacrymans var. lacrymans (strain S7.9)</name>
    <name type="common">Dry rot fungus</name>
    <dbReference type="NCBI Taxonomy" id="578457"/>
    <lineage>
        <taxon>Eukaryota</taxon>
        <taxon>Fungi</taxon>
        <taxon>Dikarya</taxon>
        <taxon>Basidiomycota</taxon>
        <taxon>Agaricomycotina</taxon>
        <taxon>Agaricomycetes</taxon>
        <taxon>Agaricomycetidae</taxon>
        <taxon>Boletales</taxon>
        <taxon>Coniophorineae</taxon>
        <taxon>Serpulaceae</taxon>
        <taxon>Serpula</taxon>
    </lineage>
</organism>
<accession>F8NVN7</accession>
<protein>
    <submittedName>
        <fullName evidence="7">Uncharacterized protein</fullName>
    </submittedName>
</protein>
<evidence type="ECO:0000313" key="8">
    <source>
        <dbReference type="Proteomes" id="UP000008064"/>
    </source>
</evidence>
<dbReference type="InterPro" id="IPR008547">
    <property type="entry name" value="DUF829_TMEM53"/>
</dbReference>
<gene>
    <name evidence="7" type="ORF">SERLADRAFT_468798</name>
</gene>
<evidence type="ECO:0000256" key="5">
    <source>
        <dbReference type="ARBA" id="ARBA00023242"/>
    </source>
</evidence>
<dbReference type="SUPFAM" id="SSF53474">
    <property type="entry name" value="alpha/beta-Hydrolases"/>
    <property type="match status" value="1"/>
</dbReference>
<reference evidence="8" key="1">
    <citation type="journal article" date="2011" name="Science">
        <title>The plant cell wall-decomposing machinery underlies the functional diversity of forest fungi.</title>
        <authorList>
            <person name="Eastwood D.C."/>
            <person name="Floudas D."/>
            <person name="Binder M."/>
            <person name="Majcherczyk A."/>
            <person name="Schneider P."/>
            <person name="Aerts A."/>
            <person name="Asiegbu F.O."/>
            <person name="Baker S.E."/>
            <person name="Barry K."/>
            <person name="Bendiksby M."/>
            <person name="Blumentritt M."/>
            <person name="Coutinho P.M."/>
            <person name="Cullen D."/>
            <person name="de Vries R.P."/>
            <person name="Gathman A."/>
            <person name="Goodell B."/>
            <person name="Henrissat B."/>
            <person name="Ihrmark K."/>
            <person name="Kauserud H."/>
            <person name="Kohler A."/>
            <person name="LaButti K."/>
            <person name="Lapidus A."/>
            <person name="Lavin J.L."/>
            <person name="Lee Y.-H."/>
            <person name="Lindquist E."/>
            <person name="Lilly W."/>
            <person name="Lucas S."/>
            <person name="Morin E."/>
            <person name="Murat C."/>
            <person name="Oguiza J.A."/>
            <person name="Park J."/>
            <person name="Pisabarro A.G."/>
            <person name="Riley R."/>
            <person name="Rosling A."/>
            <person name="Salamov A."/>
            <person name="Schmidt O."/>
            <person name="Schmutz J."/>
            <person name="Skrede I."/>
            <person name="Stenlid J."/>
            <person name="Wiebenga A."/>
            <person name="Xie X."/>
            <person name="Kuees U."/>
            <person name="Hibbett D.S."/>
            <person name="Hoffmeister D."/>
            <person name="Hoegberg N."/>
            <person name="Martin F."/>
            <person name="Grigoriev I.V."/>
            <person name="Watkinson S.C."/>
        </authorList>
    </citation>
    <scope>NUCLEOTIDE SEQUENCE [LARGE SCALE GENOMIC DNA]</scope>
    <source>
        <strain evidence="8">S7.9</strain>
    </source>
</reference>
<dbReference type="PANTHER" id="PTHR12265">
    <property type="entry name" value="TRANSMEMBRANE PROTEIN 53"/>
    <property type="match status" value="1"/>
</dbReference>
<evidence type="ECO:0000256" key="1">
    <source>
        <dbReference type="ARBA" id="ARBA00007387"/>
    </source>
</evidence>
<proteinExistence type="inferred from homology"/>
<dbReference type="KEGG" id="sla:SERLADRAFT_468798"/>
<evidence type="ECO:0000313" key="7">
    <source>
        <dbReference type="EMBL" id="EGO24875.1"/>
    </source>
</evidence>
<dbReference type="InterPro" id="IPR029058">
    <property type="entry name" value="AB_hydrolase_fold"/>
</dbReference>
<keyword evidence="3" id="KW-1133">Transmembrane helix</keyword>
<dbReference type="GO" id="GO:0005640">
    <property type="term" value="C:nuclear outer membrane"/>
    <property type="evidence" value="ECO:0007669"/>
    <property type="project" value="UniProtKB-SubCell"/>
</dbReference>
<dbReference type="EMBL" id="GL945434">
    <property type="protein sequence ID" value="EGO24875.1"/>
    <property type="molecule type" value="Genomic_DNA"/>
</dbReference>
<evidence type="ECO:0000256" key="4">
    <source>
        <dbReference type="ARBA" id="ARBA00023136"/>
    </source>
</evidence>
<comment type="subcellular location">
    <subcellularLocation>
        <location evidence="6">Nucleus outer membrane</location>
        <topology evidence="6">Single-pass membrane protein</topology>
    </subcellularLocation>
</comment>
<sequence length="312" mass="35362">MTTKGSAGAGFITIGDGVYLSVHQRASVSAPNGITNTTIVPAISPDVIIIFGWMGAQLRHLYNYTREYAKLFPSATRILVRCHPSFFWSSQKSKHTRLFPVVEALEALGCIQYNTLTKETAPLQYDQPRILTHVFSNGGSLQLVTLNQVLSKRVPQVNAISFTSVIIFDSCPAVGTFRTLGLAFTLSIRSRLLRISALTFVYTLYILTRLRYLLFGTKILMEQLRESLFNPQILPWTNSRTPRLYLYSRKDELVPWQQVQNHSEVSRSKGLNVRTELFENSAHVAHMRAEPDRYWSSVMKIWNDACVPVESE</sequence>